<keyword evidence="2" id="KW-0812">Transmembrane</keyword>
<reference evidence="3 4" key="1">
    <citation type="submission" date="2024-04" db="EMBL/GenBank/DDBJ databases">
        <authorList>
            <person name="Waldvogel A.-M."/>
            <person name="Schoenle A."/>
        </authorList>
    </citation>
    <scope>NUCLEOTIDE SEQUENCE [LARGE SCALE GENOMIC DNA]</scope>
</reference>
<evidence type="ECO:0000313" key="3">
    <source>
        <dbReference type="EMBL" id="CAL1585211.1"/>
    </source>
</evidence>
<evidence type="ECO:0000313" key="4">
    <source>
        <dbReference type="Proteomes" id="UP001497482"/>
    </source>
</evidence>
<protein>
    <submittedName>
        <fullName evidence="3">Uncharacterized protein</fullName>
    </submittedName>
</protein>
<evidence type="ECO:0000256" key="2">
    <source>
        <dbReference type="SAM" id="Phobius"/>
    </source>
</evidence>
<feature type="region of interest" description="Disordered" evidence="1">
    <location>
        <begin position="522"/>
        <end position="546"/>
    </location>
</feature>
<keyword evidence="2" id="KW-1133">Transmembrane helix</keyword>
<feature type="transmembrane region" description="Helical" evidence="2">
    <location>
        <begin position="68"/>
        <end position="90"/>
    </location>
</feature>
<feature type="transmembrane region" description="Helical" evidence="2">
    <location>
        <begin position="164"/>
        <end position="187"/>
    </location>
</feature>
<sequence length="546" mass="56472">MFGWRVIRSFSSVSSLVVSFLLTLFSPPPLISSGSSSSLAPVLPVSLLLFGGLSSSSTVSSISSSPSISFVLVLTSFLAPHPLLAISSLSSSRLRWISSPPGSLVSSSSSTPTLLALLLVCSLPTSISVLSPFPLSRSPLHICLGIRWCLLPALFASSLGSASLVCAILLLLSAVLVLLPCSLSSFVRSGVSFSLPPSSSLSLLLSSSLNRLLSSDHPGSLPRPLLSSIISLSSAFSLPRSLARAFLPPSSPPPSPSLFFPSLLSPSPLSSSSSLLGPPPSSPLSSLLSAPPLLILLPPSLSLVLIPLSLQSPLRLSVSSSHRMLGLLPLPPPLIHQISPSLLLATQPPSILRAPHLSSSSSSPASNSLLFDSRAGPSVLRHSHPLILDSLHPHHLAPSVSDPQASRRLPSSSPHYVLAPHPSPSPAHSSLLVDVALVQLLSRPIPPTPACEIPPSLLLLSRLAPATGSIALLPSFTLRSLSSVFSLALSLRLSTVSPAPGSVLSPSYMSSCALSPLSRFDPKQATDFGSPRASDNPNLGPPHPSA</sequence>
<name>A0AAV2K5H8_KNICA</name>
<dbReference type="AlphaFoldDB" id="A0AAV2K5H8"/>
<dbReference type="Proteomes" id="UP001497482">
    <property type="component" value="Chromosome 17"/>
</dbReference>
<dbReference type="EMBL" id="OZ035839">
    <property type="protein sequence ID" value="CAL1585211.1"/>
    <property type="molecule type" value="Genomic_DNA"/>
</dbReference>
<accession>A0AAV2K5H8</accession>
<feature type="transmembrane region" description="Helical" evidence="2">
    <location>
        <begin position="111"/>
        <end position="133"/>
    </location>
</feature>
<gene>
    <name evidence="3" type="ORF">KC01_LOCUS15454</name>
</gene>
<organism evidence="3 4">
    <name type="scientific">Knipowitschia caucasica</name>
    <name type="common">Caucasian dwarf goby</name>
    <name type="synonym">Pomatoschistus caucasicus</name>
    <dbReference type="NCBI Taxonomy" id="637954"/>
    <lineage>
        <taxon>Eukaryota</taxon>
        <taxon>Metazoa</taxon>
        <taxon>Chordata</taxon>
        <taxon>Craniata</taxon>
        <taxon>Vertebrata</taxon>
        <taxon>Euteleostomi</taxon>
        <taxon>Actinopterygii</taxon>
        <taxon>Neopterygii</taxon>
        <taxon>Teleostei</taxon>
        <taxon>Neoteleostei</taxon>
        <taxon>Acanthomorphata</taxon>
        <taxon>Gobiaria</taxon>
        <taxon>Gobiiformes</taxon>
        <taxon>Gobioidei</taxon>
        <taxon>Gobiidae</taxon>
        <taxon>Gobiinae</taxon>
        <taxon>Knipowitschia</taxon>
    </lineage>
</organism>
<keyword evidence="4" id="KW-1185">Reference proteome</keyword>
<evidence type="ECO:0000256" key="1">
    <source>
        <dbReference type="SAM" id="MobiDB-lite"/>
    </source>
</evidence>
<keyword evidence="2" id="KW-0472">Membrane</keyword>
<proteinExistence type="predicted"/>